<keyword evidence="4" id="KW-0677">Repeat</keyword>
<feature type="region of interest" description="Disordered" evidence="11">
    <location>
        <begin position="375"/>
        <end position="478"/>
    </location>
</feature>
<evidence type="ECO:0000256" key="9">
    <source>
        <dbReference type="PROSITE-ProRule" id="PRU00385"/>
    </source>
</evidence>
<keyword evidence="2" id="KW-0597">Phosphoprotein</keyword>
<sequence length="934" mass="107005">MVLDSGTDKMAGCSSEEDLPDCDCDVNRVKKLRETLVAVQQLDKNMSSLRSWLSYIEAELSRPIAYEACDYQEIARKLNQQQELQHDIEKHSTGVASVLNLCEVLLHDCDACSTETECDSIQQATRGLDRRWRNICAMSMERRLRIEETWRLWQKFLDDYSKFEDWLKTSEKTAALPNSSGVLYTVAKEELKKFEAFQRQVQECLTQLELINKQYRRLARENRTDSSCRLREMVHNGNRRWDNLQKRVAAILRRLKHFISQREEFETARDSILVWLTEMDLQLTNIEHFSECDVQAKIKQLRAFQQEIYMNTTKIELVFRQGEALIEKSEPLDAAVIEEELEELQRYCQEVFGRVDRYYKKLTRLPLVDDELDGSDRELDVEDGGDLSELQWGDSAMPQTSSRPASGPTVLVRADRSGRDTPASVDSIPLEWDHDYDLSRGLDSPGSRENGERSRGQEEEDEYLRTDANVLSGEPGQLENSLRQLDQALDDKSFHMIFTDASDGGLSQQLGSAPKHNLLSCVTGCSNTFSPVGVIERWELIQAQSLSEKHRHKQNLLQWQQLISDLQSMRARLGQSELELGLLRAHSLSTDINSIQQRIKKLKELQKSLDTHKSEVLSINLSSADFLQSQPDSEEACELRDRLKEMNSRWDRLGASLENWREELQRALLQCQEFHEMSHGLLLWLENIDRRRNQVVPLPQRADRETLQALHKTLMKIKLELLDSRQKVSSLQELSAQLLQNHLHGSECLEAQEKVHVIWNRTRLLQREVNSDLEELEKRMEAMDAEKVDGLQTDHPTLMNIIKHFFLYSQDSLPAPVSGSEVTIKSRKRSPRAKSSQTHPGPPESCPRHSRSAGAAGCVSSQSDLPDGVSSSSSSSFLLRVFRAALPVHLLLLLLIGLACLVPMTEQDYSCHHANNFARSFHPMLHYTNGPPPI</sequence>
<dbReference type="Gene3D" id="1.20.58.60">
    <property type="match status" value="5"/>
</dbReference>
<dbReference type="PROSITE" id="PS51049">
    <property type="entry name" value="KASH"/>
    <property type="match status" value="1"/>
</dbReference>
<feature type="transmembrane region" description="Helical" evidence="12">
    <location>
        <begin position="881"/>
        <end position="902"/>
    </location>
</feature>
<comment type="subcellular location">
    <subcellularLocation>
        <location evidence="8">Nucleus outer membrane</location>
        <topology evidence="8">Single-pass type IV membrane protein</topology>
    </subcellularLocation>
</comment>
<dbReference type="SMART" id="SM00150">
    <property type="entry name" value="SPEC"/>
    <property type="match status" value="5"/>
</dbReference>
<dbReference type="InterPro" id="IPR018159">
    <property type="entry name" value="Spectrin/alpha-actinin"/>
</dbReference>
<dbReference type="CDD" id="cd00176">
    <property type="entry name" value="SPEC"/>
    <property type="match status" value="3"/>
</dbReference>
<evidence type="ECO:0000256" key="5">
    <source>
        <dbReference type="ARBA" id="ARBA00022989"/>
    </source>
</evidence>
<dbReference type="PANTHER" id="PTHR14514:SF3">
    <property type="entry name" value="NESPRIN-1"/>
    <property type="match status" value="1"/>
</dbReference>
<dbReference type="FunFam" id="1.20.58.60:FF:000157">
    <property type="entry name" value="Nesprin-1 isoform 1"/>
    <property type="match status" value="1"/>
</dbReference>
<evidence type="ECO:0000259" key="13">
    <source>
        <dbReference type="PROSITE" id="PS51049"/>
    </source>
</evidence>
<keyword evidence="3 9" id="KW-0812">Transmembrane</keyword>
<evidence type="ECO:0000256" key="10">
    <source>
        <dbReference type="SAM" id="Coils"/>
    </source>
</evidence>
<protein>
    <recommendedName>
        <fullName evidence="13">KASH domain-containing protein</fullName>
    </recommendedName>
</protein>
<dbReference type="AlphaFoldDB" id="A0A3P9IXA7"/>
<dbReference type="Proteomes" id="UP000265200">
    <property type="component" value="Chromosome 24"/>
</dbReference>
<dbReference type="InterPro" id="IPR002017">
    <property type="entry name" value="Spectrin_repeat"/>
</dbReference>
<dbReference type="Ensembl" id="ENSORLT00015007794.1">
    <property type="protein sequence ID" value="ENSORLP00015024503.1"/>
    <property type="gene ID" value="ENSORLG00015005107.1"/>
</dbReference>
<feature type="domain" description="KASH" evidence="13">
    <location>
        <begin position="875"/>
        <end position="934"/>
    </location>
</feature>
<evidence type="ECO:0000256" key="1">
    <source>
        <dbReference type="ARBA" id="ARBA00008619"/>
    </source>
</evidence>
<keyword evidence="10" id="KW-0175">Coiled coil</keyword>
<dbReference type="GO" id="GO:0005640">
    <property type="term" value="C:nuclear outer membrane"/>
    <property type="evidence" value="ECO:0007669"/>
    <property type="project" value="UniProtKB-SubCell"/>
</dbReference>
<dbReference type="Pfam" id="PF10541">
    <property type="entry name" value="KASH"/>
    <property type="match status" value="1"/>
</dbReference>
<feature type="topological domain" description="Perinuclear space" evidence="9">
    <location>
        <begin position="905"/>
        <end position="934"/>
    </location>
</feature>
<evidence type="ECO:0000256" key="8">
    <source>
        <dbReference type="ARBA" id="ARBA00046312"/>
    </source>
</evidence>
<evidence type="ECO:0000256" key="7">
    <source>
        <dbReference type="ARBA" id="ARBA00023242"/>
    </source>
</evidence>
<dbReference type="SMART" id="SM01249">
    <property type="entry name" value="KASH"/>
    <property type="match status" value="1"/>
</dbReference>
<proteinExistence type="inferred from homology"/>
<feature type="coiled-coil region" evidence="10">
    <location>
        <begin position="766"/>
        <end position="793"/>
    </location>
</feature>
<evidence type="ECO:0000256" key="6">
    <source>
        <dbReference type="ARBA" id="ARBA00023136"/>
    </source>
</evidence>
<evidence type="ECO:0000256" key="11">
    <source>
        <dbReference type="SAM" id="MobiDB-lite"/>
    </source>
</evidence>
<evidence type="ECO:0000256" key="12">
    <source>
        <dbReference type="SAM" id="Phobius"/>
    </source>
</evidence>
<dbReference type="PANTHER" id="PTHR14514">
    <property type="entry name" value="PKA ANCHORING PROTEIN"/>
    <property type="match status" value="1"/>
</dbReference>
<keyword evidence="7" id="KW-0539">Nucleus</keyword>
<organism evidence="14 15">
    <name type="scientific">Oryzias latipes</name>
    <name type="common">Japanese rice fish</name>
    <name type="synonym">Japanese killifish</name>
    <dbReference type="NCBI Taxonomy" id="8090"/>
    <lineage>
        <taxon>Eukaryota</taxon>
        <taxon>Metazoa</taxon>
        <taxon>Chordata</taxon>
        <taxon>Craniata</taxon>
        <taxon>Vertebrata</taxon>
        <taxon>Euteleostomi</taxon>
        <taxon>Actinopterygii</taxon>
        <taxon>Neopterygii</taxon>
        <taxon>Teleostei</taxon>
        <taxon>Neoteleostei</taxon>
        <taxon>Acanthomorphata</taxon>
        <taxon>Ovalentaria</taxon>
        <taxon>Atherinomorphae</taxon>
        <taxon>Beloniformes</taxon>
        <taxon>Adrianichthyidae</taxon>
        <taxon>Oryziinae</taxon>
        <taxon>Oryzias</taxon>
    </lineage>
</organism>
<feature type="region of interest" description="Disordered" evidence="11">
    <location>
        <begin position="814"/>
        <end position="867"/>
    </location>
</feature>
<dbReference type="FunFam" id="1.20.58.60:FF:000126">
    <property type="entry name" value="Spectrin repeat containing, nuclear envelope 1a"/>
    <property type="match status" value="1"/>
</dbReference>
<feature type="compositionally biased region" description="Acidic residues" evidence="11">
    <location>
        <begin position="375"/>
        <end position="386"/>
    </location>
</feature>
<evidence type="ECO:0000256" key="3">
    <source>
        <dbReference type="ARBA" id="ARBA00022692"/>
    </source>
</evidence>
<dbReference type="Pfam" id="PF00435">
    <property type="entry name" value="Spectrin"/>
    <property type="match status" value="4"/>
</dbReference>
<evidence type="ECO:0000256" key="4">
    <source>
        <dbReference type="ARBA" id="ARBA00022737"/>
    </source>
</evidence>
<dbReference type="SUPFAM" id="SSF46966">
    <property type="entry name" value="Spectrin repeat"/>
    <property type="match status" value="4"/>
</dbReference>
<dbReference type="InterPro" id="IPR012315">
    <property type="entry name" value="KASH"/>
</dbReference>
<keyword evidence="5 12" id="KW-1133">Transmembrane helix</keyword>
<keyword evidence="6 9" id="KW-0472">Membrane</keyword>
<feature type="topological domain" description="Cytoplasmic" evidence="9">
    <location>
        <begin position="1"/>
        <end position="883"/>
    </location>
</feature>
<evidence type="ECO:0000313" key="15">
    <source>
        <dbReference type="Proteomes" id="UP000265200"/>
    </source>
</evidence>
<dbReference type="InterPro" id="IPR056887">
    <property type="entry name" value="SYNE1/2_dom"/>
</dbReference>
<feature type="compositionally biased region" description="Basic and acidic residues" evidence="11">
    <location>
        <begin position="431"/>
        <end position="440"/>
    </location>
</feature>
<reference key="1">
    <citation type="journal article" date="2007" name="Nature">
        <title>The medaka draft genome and insights into vertebrate genome evolution.</title>
        <authorList>
            <person name="Kasahara M."/>
            <person name="Naruse K."/>
            <person name="Sasaki S."/>
            <person name="Nakatani Y."/>
            <person name="Qu W."/>
            <person name="Ahsan B."/>
            <person name="Yamada T."/>
            <person name="Nagayasu Y."/>
            <person name="Doi K."/>
            <person name="Kasai Y."/>
            <person name="Jindo T."/>
            <person name="Kobayashi D."/>
            <person name="Shimada A."/>
            <person name="Toyoda A."/>
            <person name="Kuroki Y."/>
            <person name="Fujiyama A."/>
            <person name="Sasaki T."/>
            <person name="Shimizu A."/>
            <person name="Asakawa S."/>
            <person name="Shimizu N."/>
            <person name="Hashimoto S."/>
            <person name="Yang J."/>
            <person name="Lee Y."/>
            <person name="Matsushima K."/>
            <person name="Sugano S."/>
            <person name="Sakaizumi M."/>
            <person name="Narita T."/>
            <person name="Ohishi K."/>
            <person name="Haga S."/>
            <person name="Ohta F."/>
            <person name="Nomoto H."/>
            <person name="Nogata K."/>
            <person name="Morishita T."/>
            <person name="Endo T."/>
            <person name="Shin-I T."/>
            <person name="Takeda H."/>
            <person name="Morishita S."/>
            <person name="Kohara Y."/>
        </authorList>
    </citation>
    <scope>NUCLEOTIDE SEQUENCE [LARGE SCALE GENOMIC DNA]</scope>
    <source>
        <strain>Hd-rR</strain>
    </source>
</reference>
<evidence type="ECO:0000313" key="14">
    <source>
        <dbReference type="Ensembl" id="ENSORLP00015024503.1"/>
    </source>
</evidence>
<feature type="coiled-coil region" evidence="10">
    <location>
        <begin position="585"/>
        <end position="615"/>
    </location>
</feature>
<comment type="similarity">
    <text evidence="1">Belongs to the nesprin family.</text>
</comment>
<reference evidence="14" key="4">
    <citation type="submission" date="2025-09" db="UniProtKB">
        <authorList>
            <consortium name="Ensembl"/>
        </authorList>
    </citation>
    <scope>IDENTIFICATION</scope>
    <source>
        <strain evidence="14">HSOK</strain>
    </source>
</reference>
<evidence type="ECO:0000256" key="2">
    <source>
        <dbReference type="ARBA" id="ARBA00022553"/>
    </source>
</evidence>
<reference evidence="14" key="3">
    <citation type="submission" date="2025-08" db="UniProtKB">
        <authorList>
            <consortium name="Ensembl"/>
        </authorList>
    </citation>
    <scope>IDENTIFICATION</scope>
    <source>
        <strain evidence="14">HSOK</strain>
    </source>
</reference>
<name>A0A3P9IXA7_ORYLA</name>
<reference evidence="14 15" key="2">
    <citation type="submission" date="2017-04" db="EMBL/GenBank/DDBJ databases">
        <title>CpG methylation of centromeres and impact of large insertions on vertebrate speciation.</title>
        <authorList>
            <person name="Ichikawa K."/>
            <person name="Yoshimura J."/>
            <person name="Morishita S."/>
        </authorList>
    </citation>
    <scope>NUCLEOTIDE SEQUENCE</scope>
    <source>
        <strain evidence="14 15">HSOK</strain>
    </source>
</reference>
<dbReference type="Pfam" id="PF25035">
    <property type="entry name" value="SYNE1"/>
    <property type="match status" value="1"/>
</dbReference>
<accession>A0A3P9IXA7</accession>